<dbReference type="HAMAP" id="MF_02200">
    <property type="entry name" value="NapD"/>
    <property type="match status" value="1"/>
</dbReference>
<dbReference type="RefSeq" id="WP_211865939.1">
    <property type="nucleotide sequence ID" value="NZ_JAAEDI010000003.1"/>
</dbReference>
<comment type="function">
    <text evidence="4">Chaperone for NapA, the catalytic subunit of the periplasmic nitrate reductase. It binds directly and specifically to the twin-arginine signal peptide of NapA, preventing premature interaction with the Tat translocase and premature export.</text>
</comment>
<comment type="subunit">
    <text evidence="4">Interacts with the cytoplasmic NapA precursor.</text>
</comment>
<reference evidence="6" key="1">
    <citation type="journal article" date="2021" name="Syst. Appl. Microbiol.">
        <title>Roseomonas hellenica sp. nov., isolated from roots of wild-growing Alkanna tinctoria.</title>
        <authorList>
            <person name="Rat A."/>
            <person name="Naranjo H.D."/>
            <person name="Lebbe L."/>
            <person name="Cnockaert M."/>
            <person name="Krigas N."/>
            <person name="Grigoriadou K."/>
            <person name="Maloupa E."/>
            <person name="Willems A."/>
        </authorList>
    </citation>
    <scope>NUCLEOTIDE SEQUENCE [LARGE SCALE GENOMIC DNA]</scope>
    <source>
        <strain evidence="6">LMG 31159</strain>
    </source>
</reference>
<dbReference type="PANTHER" id="PTHR38603:SF1">
    <property type="entry name" value="CHAPERONE NAPD"/>
    <property type="match status" value="1"/>
</dbReference>
<dbReference type="EMBL" id="JAAEDI010000003">
    <property type="protein sequence ID" value="MBR0648608.1"/>
    <property type="molecule type" value="Genomic_DNA"/>
</dbReference>
<proteinExistence type="inferred from homology"/>
<evidence type="ECO:0000256" key="1">
    <source>
        <dbReference type="ARBA" id="ARBA00004496"/>
    </source>
</evidence>
<organism evidence="5 6">
    <name type="scientific">Neoroseomonas terrae</name>
    <dbReference type="NCBI Taxonomy" id="424799"/>
    <lineage>
        <taxon>Bacteria</taxon>
        <taxon>Pseudomonadati</taxon>
        <taxon>Pseudomonadota</taxon>
        <taxon>Alphaproteobacteria</taxon>
        <taxon>Acetobacterales</taxon>
        <taxon>Acetobacteraceae</taxon>
        <taxon>Neoroseomonas</taxon>
    </lineage>
</organism>
<accession>A0ABS5EC72</accession>
<keyword evidence="2 4" id="KW-0963">Cytoplasm</keyword>
<sequence>MYSESHISSLVVHCRPEAAESAATDISTMSGMHVHGGIEAGKLIVTLECETESEIVAHLDAIQRLNGVLATTLVFHHVEPNRLDNRTAGEMQPWKSHAARS</sequence>
<protein>
    <recommendedName>
        <fullName evidence="4">Chaperone NapD</fullName>
    </recommendedName>
    <alternativeName>
        <fullName evidence="4">NapA signal peptide-binding chaperone NapD</fullName>
    </alternativeName>
</protein>
<dbReference type="Gene3D" id="3.30.70.920">
    <property type="match status" value="1"/>
</dbReference>
<comment type="subcellular location">
    <subcellularLocation>
        <location evidence="1 4">Cytoplasm</location>
    </subcellularLocation>
</comment>
<dbReference type="Proteomes" id="UP000698752">
    <property type="component" value="Unassembled WGS sequence"/>
</dbReference>
<evidence type="ECO:0000256" key="2">
    <source>
        <dbReference type="ARBA" id="ARBA00022490"/>
    </source>
</evidence>
<keyword evidence="6" id="KW-1185">Reference proteome</keyword>
<comment type="caution">
    <text evidence="5">The sequence shown here is derived from an EMBL/GenBank/DDBJ whole genome shotgun (WGS) entry which is preliminary data.</text>
</comment>
<keyword evidence="3 4" id="KW-0143">Chaperone</keyword>
<comment type="similarity">
    <text evidence="4">Belongs to the NapD family.</text>
</comment>
<dbReference type="InterPro" id="IPR005623">
    <property type="entry name" value="Chaperone_NapD_NO3_reduct"/>
</dbReference>
<dbReference type="PANTHER" id="PTHR38603">
    <property type="entry name" value="CHAPERONE NAPD"/>
    <property type="match status" value="1"/>
</dbReference>
<evidence type="ECO:0000256" key="3">
    <source>
        <dbReference type="ARBA" id="ARBA00023186"/>
    </source>
</evidence>
<name>A0ABS5EC72_9PROT</name>
<evidence type="ECO:0000313" key="5">
    <source>
        <dbReference type="EMBL" id="MBR0648608.1"/>
    </source>
</evidence>
<gene>
    <name evidence="4" type="primary">napD</name>
    <name evidence="5" type="ORF">GXW78_02950</name>
</gene>
<evidence type="ECO:0000256" key="4">
    <source>
        <dbReference type="HAMAP-Rule" id="MF_02200"/>
    </source>
</evidence>
<evidence type="ECO:0000313" key="6">
    <source>
        <dbReference type="Proteomes" id="UP000698752"/>
    </source>
</evidence>
<dbReference type="Pfam" id="PF03927">
    <property type="entry name" value="NapD"/>
    <property type="match status" value="1"/>
</dbReference>